<gene>
    <name evidence="2" type="ORF">PNO31109_00214</name>
</gene>
<dbReference type="InterPro" id="IPR004045">
    <property type="entry name" value="Glutathione_S-Trfase_N"/>
</dbReference>
<dbReference type="CDD" id="cd03195">
    <property type="entry name" value="GST_C_4"/>
    <property type="match status" value="1"/>
</dbReference>
<dbReference type="Gene3D" id="1.20.1050.10">
    <property type="match status" value="1"/>
</dbReference>
<dbReference type="InterPro" id="IPR036249">
    <property type="entry name" value="Thioredoxin-like_sf"/>
</dbReference>
<reference evidence="2 3" key="1">
    <citation type="submission" date="2019-08" db="EMBL/GenBank/DDBJ databases">
        <authorList>
            <person name="Peeters C."/>
        </authorList>
    </citation>
    <scope>NUCLEOTIDE SEQUENCE [LARGE SCALE GENOMIC DNA]</scope>
    <source>
        <strain evidence="2 3">LMG 31109</strain>
    </source>
</reference>
<dbReference type="GO" id="GO:0004364">
    <property type="term" value="F:glutathione transferase activity"/>
    <property type="evidence" value="ECO:0007669"/>
    <property type="project" value="TreeGrafter"/>
</dbReference>
<dbReference type="AlphaFoldDB" id="A0A5E4RLG6"/>
<dbReference type="PROSITE" id="PS50404">
    <property type="entry name" value="GST_NTER"/>
    <property type="match status" value="1"/>
</dbReference>
<dbReference type="GO" id="GO:0016034">
    <property type="term" value="F:maleylacetoacetate isomerase activity"/>
    <property type="evidence" value="ECO:0007669"/>
    <property type="project" value="TreeGrafter"/>
</dbReference>
<organism evidence="2 3">
    <name type="scientific">Pandoraea nosoerga</name>
    <dbReference type="NCBI Taxonomy" id="2508296"/>
    <lineage>
        <taxon>Bacteria</taxon>
        <taxon>Pseudomonadati</taxon>
        <taxon>Pseudomonadota</taxon>
        <taxon>Betaproteobacteria</taxon>
        <taxon>Burkholderiales</taxon>
        <taxon>Burkholderiaceae</taxon>
        <taxon>Pandoraea</taxon>
    </lineage>
</organism>
<dbReference type="Pfam" id="PF13409">
    <property type="entry name" value="GST_N_2"/>
    <property type="match status" value="1"/>
</dbReference>
<dbReference type="EMBL" id="CABPSC010000001">
    <property type="protein sequence ID" value="VVD63364.1"/>
    <property type="molecule type" value="Genomic_DNA"/>
</dbReference>
<dbReference type="SUPFAM" id="SSF52833">
    <property type="entry name" value="Thioredoxin-like"/>
    <property type="match status" value="1"/>
</dbReference>
<proteinExistence type="predicted"/>
<keyword evidence="3" id="KW-1185">Reference proteome</keyword>
<evidence type="ECO:0000259" key="1">
    <source>
        <dbReference type="PROSITE" id="PS50404"/>
    </source>
</evidence>
<accession>A0A5E4RLG6</accession>
<keyword evidence="2" id="KW-0808">Transferase</keyword>
<dbReference type="NCBIfam" id="NF011693">
    <property type="entry name" value="PRK15113.1"/>
    <property type="match status" value="1"/>
</dbReference>
<dbReference type="Gene3D" id="3.40.30.10">
    <property type="entry name" value="Glutaredoxin"/>
    <property type="match status" value="1"/>
</dbReference>
<dbReference type="RefSeq" id="WP_244958109.1">
    <property type="nucleotide sequence ID" value="NZ_CABPSC010000001.1"/>
</dbReference>
<dbReference type="PANTHER" id="PTHR42673:SF21">
    <property type="entry name" value="GLUTATHIONE S-TRANSFERASE YFCF"/>
    <property type="match status" value="1"/>
</dbReference>
<dbReference type="GO" id="GO:0006559">
    <property type="term" value="P:L-phenylalanine catabolic process"/>
    <property type="evidence" value="ECO:0007669"/>
    <property type="project" value="TreeGrafter"/>
</dbReference>
<dbReference type="GO" id="GO:0006749">
    <property type="term" value="P:glutathione metabolic process"/>
    <property type="evidence" value="ECO:0007669"/>
    <property type="project" value="TreeGrafter"/>
</dbReference>
<dbReference type="Pfam" id="PF14834">
    <property type="entry name" value="GST_C_4"/>
    <property type="match status" value="1"/>
</dbReference>
<dbReference type="InterPro" id="IPR034338">
    <property type="entry name" value="GST_4_C"/>
</dbReference>
<name>A0A5E4RLG6_9BURK</name>
<feature type="domain" description="GST N-terminal" evidence="1">
    <location>
        <begin position="9"/>
        <end position="90"/>
    </location>
</feature>
<sequence length="233" mass="25222">MSAAAPAPFTLYVDSQFSSPYALSVFVTLREKGLPFELRTVDLGQGAHHETSFADMSLTRRVPTLVHGDFTLSESSAISEYLETVSPAAPVYPAGARERARARQVQAWLRSDLGALREERSTEVIFYRASDRPLSDAGYAAASKLIAIAQSLLPDGRLSLFDQWCIADVDLALMLNRLVYNDDVVPPALAAYARHQFARPAVQEWLAMTRPPRAADLAANLAAGGLQAGVSSA</sequence>
<dbReference type="CDD" id="cd00570">
    <property type="entry name" value="GST_N_family"/>
    <property type="match status" value="1"/>
</dbReference>
<dbReference type="SUPFAM" id="SSF47616">
    <property type="entry name" value="GST C-terminal domain-like"/>
    <property type="match status" value="1"/>
</dbReference>
<protein>
    <submittedName>
        <fullName evidence="2">Glutathione S-transferase</fullName>
    </submittedName>
</protein>
<evidence type="ECO:0000313" key="2">
    <source>
        <dbReference type="EMBL" id="VVD63364.1"/>
    </source>
</evidence>
<dbReference type="InterPro" id="IPR036282">
    <property type="entry name" value="Glutathione-S-Trfase_C_sf"/>
</dbReference>
<dbReference type="PANTHER" id="PTHR42673">
    <property type="entry name" value="MALEYLACETOACETATE ISOMERASE"/>
    <property type="match status" value="1"/>
</dbReference>
<dbReference type="Proteomes" id="UP000367825">
    <property type="component" value="Unassembled WGS sequence"/>
</dbReference>
<evidence type="ECO:0000313" key="3">
    <source>
        <dbReference type="Proteomes" id="UP000367825"/>
    </source>
</evidence>